<dbReference type="Gene3D" id="3.40.50.1820">
    <property type="entry name" value="alpha/beta hydrolase"/>
    <property type="match status" value="1"/>
</dbReference>
<dbReference type="GeneID" id="104701273"/>
<evidence type="ECO:0000313" key="2">
    <source>
        <dbReference type="Proteomes" id="UP000694864"/>
    </source>
</evidence>
<dbReference type="RefSeq" id="XP_010415227.1">
    <property type="nucleotide sequence ID" value="XM_010416925.2"/>
</dbReference>
<dbReference type="SUPFAM" id="SSF53474">
    <property type="entry name" value="alpha/beta-Hydrolases"/>
    <property type="match status" value="1"/>
</dbReference>
<evidence type="ECO:0000313" key="3">
    <source>
        <dbReference type="RefSeq" id="XP_010415227.1"/>
    </source>
</evidence>
<keyword evidence="2" id="KW-1185">Reference proteome</keyword>
<reference evidence="2" key="1">
    <citation type="journal article" date="2014" name="Nat. Commun.">
        <title>The emerging biofuel crop Camelina sativa retains a highly undifferentiated hexaploid genome structure.</title>
        <authorList>
            <person name="Kagale S."/>
            <person name="Koh C."/>
            <person name="Nixon J."/>
            <person name="Bollina V."/>
            <person name="Clarke W.E."/>
            <person name="Tuteja R."/>
            <person name="Spillane C."/>
            <person name="Robinson S.J."/>
            <person name="Links M.G."/>
            <person name="Clarke C."/>
            <person name="Higgins E.E."/>
            <person name="Huebert T."/>
            <person name="Sharpe A.G."/>
            <person name="Parkin I.A."/>
        </authorList>
    </citation>
    <scope>NUCLEOTIDE SEQUENCE [LARGE SCALE GENOMIC DNA]</scope>
    <source>
        <strain evidence="2">cv. DH55</strain>
    </source>
</reference>
<evidence type="ECO:0000256" key="1">
    <source>
        <dbReference type="ARBA" id="ARBA00009431"/>
    </source>
</evidence>
<dbReference type="InterPro" id="IPR029058">
    <property type="entry name" value="AB_hydrolase_fold"/>
</dbReference>
<comment type="similarity">
    <text evidence="1">Belongs to the peptidase S10 family.</text>
</comment>
<sequence length="78" mass="8852">MDDLSMEQQKCDYLQWFVDHPEFISNPFYVGGDSFSGFIVPEVVQQISLDLSTSAKLQAEKHVLQWAMTSWTGSCCSL</sequence>
<gene>
    <name evidence="3" type="primary">LOC104701273</name>
</gene>
<proteinExistence type="inferred from homology"/>
<protein>
    <submittedName>
        <fullName evidence="3">Serine carboxypeptidase-like 18</fullName>
    </submittedName>
</protein>
<dbReference type="Proteomes" id="UP000694864">
    <property type="component" value="Chromosome 7"/>
</dbReference>
<accession>A0ABM0SRU7</accession>
<dbReference type="Pfam" id="PF00450">
    <property type="entry name" value="Peptidase_S10"/>
    <property type="match status" value="1"/>
</dbReference>
<name>A0ABM0SRU7_CAMSA</name>
<organism evidence="2 3">
    <name type="scientific">Camelina sativa</name>
    <name type="common">False flax</name>
    <name type="synonym">Myagrum sativum</name>
    <dbReference type="NCBI Taxonomy" id="90675"/>
    <lineage>
        <taxon>Eukaryota</taxon>
        <taxon>Viridiplantae</taxon>
        <taxon>Streptophyta</taxon>
        <taxon>Embryophyta</taxon>
        <taxon>Tracheophyta</taxon>
        <taxon>Spermatophyta</taxon>
        <taxon>Magnoliopsida</taxon>
        <taxon>eudicotyledons</taxon>
        <taxon>Gunneridae</taxon>
        <taxon>Pentapetalae</taxon>
        <taxon>rosids</taxon>
        <taxon>malvids</taxon>
        <taxon>Brassicales</taxon>
        <taxon>Brassicaceae</taxon>
        <taxon>Camelineae</taxon>
        <taxon>Camelina</taxon>
    </lineage>
</organism>
<dbReference type="InterPro" id="IPR001563">
    <property type="entry name" value="Peptidase_S10"/>
</dbReference>
<reference evidence="3" key="2">
    <citation type="submission" date="2025-08" db="UniProtKB">
        <authorList>
            <consortium name="RefSeq"/>
        </authorList>
    </citation>
    <scope>IDENTIFICATION</scope>
    <source>
        <tissue evidence="3">Leaf</tissue>
    </source>
</reference>